<dbReference type="GO" id="GO:0009380">
    <property type="term" value="C:excinuclease repair complex"/>
    <property type="evidence" value="ECO:0007669"/>
    <property type="project" value="InterPro"/>
</dbReference>
<accession>X1MJD5</accession>
<dbReference type="InterPro" id="IPR027417">
    <property type="entry name" value="P-loop_NTPase"/>
</dbReference>
<dbReference type="InterPro" id="IPR041471">
    <property type="entry name" value="UvrB_inter"/>
</dbReference>
<evidence type="ECO:0000313" key="5">
    <source>
        <dbReference type="EMBL" id="GAI18176.1"/>
    </source>
</evidence>
<dbReference type="Pfam" id="PF17757">
    <property type="entry name" value="UvrB_inter"/>
    <property type="match status" value="1"/>
</dbReference>
<dbReference type="SUPFAM" id="SSF52540">
    <property type="entry name" value="P-loop containing nucleoside triphosphate hydrolases"/>
    <property type="match status" value="1"/>
</dbReference>
<dbReference type="EMBL" id="BARV01004507">
    <property type="protein sequence ID" value="GAI18176.1"/>
    <property type="molecule type" value="Genomic_DNA"/>
</dbReference>
<keyword evidence="1" id="KW-0963">Cytoplasm</keyword>
<feature type="domain" description="Helicase ATP-binding" evidence="4">
    <location>
        <begin position="1"/>
        <end position="107"/>
    </location>
</feature>
<dbReference type="GO" id="GO:0016887">
    <property type="term" value="F:ATP hydrolysis activity"/>
    <property type="evidence" value="ECO:0007669"/>
    <property type="project" value="InterPro"/>
</dbReference>
<protein>
    <recommendedName>
        <fullName evidence="4">Helicase ATP-binding domain-containing protein</fullName>
    </recommendedName>
</protein>
<name>X1MJD5_9ZZZZ</name>
<dbReference type="AlphaFoldDB" id="X1MJD5"/>
<organism evidence="5">
    <name type="scientific">marine sediment metagenome</name>
    <dbReference type="NCBI Taxonomy" id="412755"/>
    <lineage>
        <taxon>unclassified sequences</taxon>
        <taxon>metagenomes</taxon>
        <taxon>ecological metagenomes</taxon>
    </lineage>
</organism>
<feature type="non-terminal residue" evidence="5">
    <location>
        <position position="281"/>
    </location>
</feature>
<keyword evidence="2" id="KW-0547">Nucleotide-binding</keyword>
<keyword evidence="3" id="KW-0067">ATP-binding</keyword>
<proteinExistence type="predicted"/>
<dbReference type="GO" id="GO:0003677">
    <property type="term" value="F:DNA binding"/>
    <property type="evidence" value="ECO:0007669"/>
    <property type="project" value="InterPro"/>
</dbReference>
<comment type="caution">
    <text evidence="5">The sequence shown here is derived from an EMBL/GenBank/DDBJ whole genome shotgun (WGS) entry which is preliminary data.</text>
</comment>
<dbReference type="PANTHER" id="PTHR24029">
    <property type="entry name" value="UVRABC SYSTEM PROTEIN B"/>
    <property type="match status" value="1"/>
</dbReference>
<dbReference type="InterPro" id="IPR004807">
    <property type="entry name" value="UvrB"/>
</dbReference>
<evidence type="ECO:0000256" key="1">
    <source>
        <dbReference type="ARBA" id="ARBA00022490"/>
    </source>
</evidence>
<dbReference type="Gene3D" id="3.40.50.300">
    <property type="entry name" value="P-loop containing nucleotide triphosphate hydrolases"/>
    <property type="match status" value="1"/>
</dbReference>
<dbReference type="GO" id="GO:0005524">
    <property type="term" value="F:ATP binding"/>
    <property type="evidence" value="ECO:0007669"/>
    <property type="project" value="UniProtKB-KW"/>
</dbReference>
<gene>
    <name evidence="5" type="ORF">S06H3_09958</name>
</gene>
<dbReference type="InterPro" id="IPR014001">
    <property type="entry name" value="Helicase_ATP-bd"/>
</dbReference>
<dbReference type="Gene3D" id="6.10.140.240">
    <property type="match status" value="1"/>
</dbReference>
<sequence>IERIQKPVLLISHNKTLAAQTFQEFKEFFPGNAVHYFVSYYDYYQPEAYIPQTDTYIEKDAKINEEIDRLRHAATQDLLTRDDIIIIASVSCIYNIGSPEAYQQVSLEIKPGQKIKRKDFLKNLCGLQYQRNDIDFKPGTFRVRGNVVDIYLVTGKEILRVEFFGDEINKISISPPGLNSKFNILNSTFKLYPAHFWVTPQEKIAVSIENIKLELQDQLKKLKKDYNPPTASSHSLRERAPKKLLEVQRLEQRTNYDLEMLKETGYCHGVENYSRHLEFRK</sequence>
<reference evidence="5" key="1">
    <citation type="journal article" date="2014" name="Front. Microbiol.">
        <title>High frequency of phylogenetically diverse reductive dehalogenase-homologous genes in deep subseafloor sedimentary metagenomes.</title>
        <authorList>
            <person name="Kawai M."/>
            <person name="Futagami T."/>
            <person name="Toyoda A."/>
            <person name="Takaki Y."/>
            <person name="Nishi S."/>
            <person name="Hori S."/>
            <person name="Arai W."/>
            <person name="Tsubouchi T."/>
            <person name="Morono Y."/>
            <person name="Uchiyama I."/>
            <person name="Ito T."/>
            <person name="Fujiyama A."/>
            <person name="Inagaki F."/>
            <person name="Takami H."/>
        </authorList>
    </citation>
    <scope>NUCLEOTIDE SEQUENCE</scope>
    <source>
        <strain evidence="5">Expedition CK06-06</strain>
    </source>
</reference>
<dbReference type="GO" id="GO:0006289">
    <property type="term" value="P:nucleotide-excision repair"/>
    <property type="evidence" value="ECO:0007669"/>
    <property type="project" value="InterPro"/>
</dbReference>
<evidence type="ECO:0000256" key="2">
    <source>
        <dbReference type="ARBA" id="ARBA00022741"/>
    </source>
</evidence>
<dbReference type="PROSITE" id="PS51192">
    <property type="entry name" value="HELICASE_ATP_BIND_1"/>
    <property type="match status" value="1"/>
</dbReference>
<feature type="non-terminal residue" evidence="5">
    <location>
        <position position="1"/>
    </location>
</feature>
<evidence type="ECO:0000256" key="3">
    <source>
        <dbReference type="ARBA" id="ARBA00022840"/>
    </source>
</evidence>
<evidence type="ECO:0000259" key="4">
    <source>
        <dbReference type="PROSITE" id="PS51192"/>
    </source>
</evidence>
<dbReference type="PANTHER" id="PTHR24029:SF0">
    <property type="entry name" value="UVRABC SYSTEM PROTEIN B"/>
    <property type="match status" value="1"/>
</dbReference>